<evidence type="ECO:0000313" key="4">
    <source>
        <dbReference type="Proteomes" id="UP000326384"/>
    </source>
</evidence>
<keyword evidence="4" id="KW-1185">Reference proteome</keyword>
<dbReference type="EMBL" id="PPEG02000005">
    <property type="protein sequence ID" value="PWN60904.1"/>
    <property type="molecule type" value="Genomic_DNA"/>
</dbReference>
<comment type="caution">
    <text evidence="2">The sequence shown here is derived from an EMBL/GenBank/DDBJ whole genome shotgun (WGS) entry which is preliminary data.</text>
</comment>
<dbReference type="Proteomes" id="UP000236413">
    <property type="component" value="Unassembled WGS sequence"/>
</dbReference>
<dbReference type="AlphaFoldDB" id="A0A316WHQ6"/>
<gene>
    <name evidence="2" type="ORF">C1634_012600</name>
    <name evidence="1" type="ORF">F8D52_07385</name>
</gene>
<organism evidence="2 3">
    <name type="scientific">Chryseobacterium viscerum</name>
    <dbReference type="NCBI Taxonomy" id="1037377"/>
    <lineage>
        <taxon>Bacteria</taxon>
        <taxon>Pseudomonadati</taxon>
        <taxon>Bacteroidota</taxon>
        <taxon>Flavobacteriia</taxon>
        <taxon>Flavobacteriales</taxon>
        <taxon>Weeksellaceae</taxon>
        <taxon>Chryseobacterium group</taxon>
        <taxon>Chryseobacterium</taxon>
    </lineage>
</organism>
<name>A0A316WHQ6_9FLAO</name>
<protein>
    <submittedName>
        <fullName evidence="1">Helix-turn-helix domain-containing protein</fullName>
    </submittedName>
    <submittedName>
        <fullName evidence="2">Transposase</fullName>
    </submittedName>
</protein>
<accession>A0A316WHQ6</accession>
<dbReference type="EMBL" id="VTPV01000003">
    <property type="protein sequence ID" value="KAB1231619.1"/>
    <property type="molecule type" value="Genomic_DNA"/>
</dbReference>
<dbReference type="Proteomes" id="UP000326384">
    <property type="component" value="Unassembled WGS sequence"/>
</dbReference>
<evidence type="ECO:0000313" key="3">
    <source>
        <dbReference type="Proteomes" id="UP000236413"/>
    </source>
</evidence>
<proteinExistence type="predicted"/>
<dbReference type="RefSeq" id="WP_103234196.1">
    <property type="nucleotide sequence ID" value="NZ_PPEG02000005.1"/>
</dbReference>
<sequence>MDREKQKITQPYYKKIYSDILIRKFPEKIDDCQSILSKGELNVLDIIQLNQRIFGCHEVSSDNQKLRSYDDYSIVKILEYQKKHNLNNTQLSLHFKLSRNTITKWKNNYEV</sequence>
<reference evidence="1 4" key="2">
    <citation type="journal article" date="2019" name="Stand. Genomic Sci.">
        <title>Draft Whole-Genome Sequence of a Novel Chryseobacterium viscerum Strain Isolated from Fresh Water at Dripping Springs, New Mexico.</title>
        <authorList>
            <person name="Kyndt J.A."/>
            <person name="Moore T.C."/>
        </authorList>
    </citation>
    <scope>NUCLEOTIDE SEQUENCE [LARGE SCALE GENOMIC DNA]</scope>
    <source>
        <strain evidence="1 4">DPS</strain>
    </source>
</reference>
<reference evidence="2 3" key="1">
    <citation type="submission" date="2018-04" db="EMBL/GenBank/DDBJ databases">
        <title>Chryseobacterium oncorhynchi 701B-08T from rainbow trout, and Chryseobacterium viscerum 687B-08T from diseased fish.</title>
        <authorList>
            <person name="Jeong J.-J."/>
            <person name="Lee Y.J."/>
            <person name="Pathiraja D."/>
            <person name="Park B."/>
            <person name="Choi I.-G."/>
            <person name="Kim K.D."/>
        </authorList>
    </citation>
    <scope>NUCLEOTIDE SEQUENCE [LARGE SCALE GENOMIC DNA]</scope>
    <source>
        <strain evidence="2 3">687B-08</strain>
    </source>
</reference>
<evidence type="ECO:0000313" key="1">
    <source>
        <dbReference type="EMBL" id="KAB1231619.1"/>
    </source>
</evidence>
<evidence type="ECO:0000313" key="2">
    <source>
        <dbReference type="EMBL" id="PWN60904.1"/>
    </source>
</evidence>